<evidence type="ECO:0000313" key="2">
    <source>
        <dbReference type="EMBL" id="MBH9552016.1"/>
    </source>
</evidence>
<reference evidence="2" key="1">
    <citation type="submission" date="2020-12" db="EMBL/GenBank/DDBJ databases">
        <title>The genome sequence of Inhella sp. 4Y17.</title>
        <authorList>
            <person name="Liu Y."/>
        </authorList>
    </citation>
    <scope>NUCLEOTIDE SEQUENCE</scope>
    <source>
        <strain evidence="2">4Y10</strain>
    </source>
</reference>
<proteinExistence type="predicted"/>
<keyword evidence="1" id="KW-0732">Signal</keyword>
<dbReference type="AlphaFoldDB" id="A0A931IY77"/>
<keyword evidence="3" id="KW-1185">Reference proteome</keyword>
<gene>
    <name evidence="2" type="ORF">I7X43_04050</name>
</gene>
<dbReference type="EMBL" id="JAEDAL010000001">
    <property type="protein sequence ID" value="MBH9552016.1"/>
    <property type="molecule type" value="Genomic_DNA"/>
</dbReference>
<evidence type="ECO:0008006" key="4">
    <source>
        <dbReference type="Google" id="ProtNLM"/>
    </source>
</evidence>
<accession>A0A931IY77</accession>
<dbReference type="RefSeq" id="WP_198099600.1">
    <property type="nucleotide sequence ID" value="NZ_JAEDAL010000001.1"/>
</dbReference>
<name>A0A931IY77_9BURK</name>
<dbReference type="Proteomes" id="UP000620139">
    <property type="component" value="Unassembled WGS sequence"/>
</dbReference>
<feature type="chain" id="PRO_5036759491" description="TonB C-terminal domain-containing protein" evidence="1">
    <location>
        <begin position="24"/>
        <end position="215"/>
    </location>
</feature>
<feature type="signal peptide" evidence="1">
    <location>
        <begin position="1"/>
        <end position="23"/>
    </location>
</feature>
<comment type="caution">
    <text evidence="2">The sequence shown here is derived from an EMBL/GenBank/DDBJ whole genome shotgun (WGS) entry which is preliminary data.</text>
</comment>
<evidence type="ECO:0000313" key="3">
    <source>
        <dbReference type="Proteomes" id="UP000620139"/>
    </source>
</evidence>
<sequence length="215" mass="23581">MVKGFQRFGAALALGAAAWGVHAIEAPAPYTVTVMGEARVDSQGLVLDWQPLPDEKQPPAFLQALRANLLGRQLDPGRDANGQPGEMEAGLRVRVQVHPAGAEGAAQVRITGLAVMPVVLDRPMRPYPPSVRHLNFAEWEGRALVRCRVGAAGECEQPAVEGVQDMPEAFQRYIIDSSKRWVFKPIRINGQPIALDALVPFVLLRREGVEMPRRR</sequence>
<organism evidence="2 3">
    <name type="scientific">Inhella gelatinilytica</name>
    <dbReference type="NCBI Taxonomy" id="2795030"/>
    <lineage>
        <taxon>Bacteria</taxon>
        <taxon>Pseudomonadati</taxon>
        <taxon>Pseudomonadota</taxon>
        <taxon>Betaproteobacteria</taxon>
        <taxon>Burkholderiales</taxon>
        <taxon>Sphaerotilaceae</taxon>
        <taxon>Inhella</taxon>
    </lineage>
</organism>
<dbReference type="SUPFAM" id="SSF74653">
    <property type="entry name" value="TolA/TonB C-terminal domain"/>
    <property type="match status" value="1"/>
</dbReference>
<dbReference type="Gene3D" id="3.30.1150.10">
    <property type="match status" value="1"/>
</dbReference>
<protein>
    <recommendedName>
        <fullName evidence="4">TonB C-terminal domain-containing protein</fullName>
    </recommendedName>
</protein>
<evidence type="ECO:0000256" key="1">
    <source>
        <dbReference type="SAM" id="SignalP"/>
    </source>
</evidence>